<dbReference type="EMBL" id="HBEF01008520">
    <property type="protein sequence ID" value="CAD8333249.1"/>
    <property type="molecule type" value="Transcribed_RNA"/>
</dbReference>
<feature type="compositionally biased region" description="Basic and acidic residues" evidence="1">
    <location>
        <begin position="128"/>
        <end position="137"/>
    </location>
</feature>
<keyword evidence="2" id="KW-0812">Transmembrane</keyword>
<keyword evidence="2" id="KW-1133">Transmembrane helix</keyword>
<feature type="compositionally biased region" description="Polar residues" evidence="1">
    <location>
        <begin position="98"/>
        <end position="113"/>
    </location>
</feature>
<feature type="signal peptide" evidence="3">
    <location>
        <begin position="1"/>
        <end position="25"/>
    </location>
</feature>
<evidence type="ECO:0000256" key="3">
    <source>
        <dbReference type="SAM" id="SignalP"/>
    </source>
</evidence>
<feature type="transmembrane region" description="Helical" evidence="2">
    <location>
        <begin position="54"/>
        <end position="73"/>
    </location>
</feature>
<protein>
    <recommendedName>
        <fullName evidence="5">Ricin B lectin domain-containing protein</fullName>
    </recommendedName>
</protein>
<organism evidence="4">
    <name type="scientific">Craspedostauros australis</name>
    <dbReference type="NCBI Taxonomy" id="1486917"/>
    <lineage>
        <taxon>Eukaryota</taxon>
        <taxon>Sar</taxon>
        <taxon>Stramenopiles</taxon>
        <taxon>Ochrophyta</taxon>
        <taxon>Bacillariophyta</taxon>
        <taxon>Bacillariophyceae</taxon>
        <taxon>Bacillariophycidae</taxon>
        <taxon>Naviculales</taxon>
        <taxon>Naviculaceae</taxon>
        <taxon>Craspedostauros</taxon>
    </lineage>
</organism>
<feature type="compositionally biased region" description="Basic residues" evidence="1">
    <location>
        <begin position="34"/>
        <end position="45"/>
    </location>
</feature>
<feature type="region of interest" description="Disordered" evidence="1">
    <location>
        <begin position="30"/>
        <end position="51"/>
    </location>
</feature>
<dbReference type="AlphaFoldDB" id="A0A7R9WRV5"/>
<evidence type="ECO:0008006" key="5">
    <source>
        <dbReference type="Google" id="ProtNLM"/>
    </source>
</evidence>
<name>A0A7R9WRV5_9STRA</name>
<reference evidence="4" key="1">
    <citation type="submission" date="2021-01" db="EMBL/GenBank/DDBJ databases">
        <authorList>
            <person name="Corre E."/>
            <person name="Pelletier E."/>
            <person name="Niang G."/>
            <person name="Scheremetjew M."/>
            <person name="Finn R."/>
            <person name="Kale V."/>
            <person name="Holt S."/>
            <person name="Cochrane G."/>
            <person name="Meng A."/>
            <person name="Brown T."/>
            <person name="Cohen L."/>
        </authorList>
    </citation>
    <scope>NUCLEOTIDE SEQUENCE</scope>
    <source>
        <strain evidence="4">CCMP3328</strain>
    </source>
</reference>
<gene>
    <name evidence="4" type="ORF">CAUS1442_LOCUS5350</name>
</gene>
<evidence type="ECO:0000256" key="2">
    <source>
        <dbReference type="SAM" id="Phobius"/>
    </source>
</evidence>
<evidence type="ECO:0000313" key="4">
    <source>
        <dbReference type="EMBL" id="CAD8333249.1"/>
    </source>
</evidence>
<sequence length="297" mass="33775">MLRSHQTASRRTLHLCMVILVCVQAKGGHGGHGGGHHTRARHRHGSSGDEDPEPLKVIAIFVLFATIIVWIEYCKHKRASSNYNKLLKATRQRVLSSSGDCISGTNDNNGSKATNDTNGNEEDSTDNNNDKNNDINNRHHPTNGLYKCKYTESRKALQSQVNLSFRLASAPSYLNNDDHDSNDETVSIINPQLWRISGHGEDDDGPFQITTGFAARNGDAYWVERTWDKRNVLIRGRFDFEMNELRQGQWLCENGVSGTLQQFQLEDCRAREIKPETFARSWLWPRHRRSSQRANME</sequence>
<evidence type="ECO:0000256" key="1">
    <source>
        <dbReference type="SAM" id="MobiDB-lite"/>
    </source>
</evidence>
<feature type="chain" id="PRO_5030822957" description="Ricin B lectin domain-containing protein" evidence="3">
    <location>
        <begin position="26"/>
        <end position="297"/>
    </location>
</feature>
<accession>A0A7R9WRV5</accession>
<feature type="region of interest" description="Disordered" evidence="1">
    <location>
        <begin position="98"/>
        <end position="144"/>
    </location>
</feature>
<keyword evidence="3" id="KW-0732">Signal</keyword>
<proteinExistence type="predicted"/>
<keyword evidence="2" id="KW-0472">Membrane</keyword>